<gene>
    <name evidence="3" type="ORF">HD597_010855</name>
</gene>
<evidence type="ECO:0000256" key="1">
    <source>
        <dbReference type="SAM" id="MobiDB-lite"/>
    </source>
</evidence>
<reference evidence="3" key="1">
    <citation type="submission" date="2022-06" db="EMBL/GenBank/DDBJ databases">
        <title>Sequencing the genomes of 1000 actinobacteria strains.</title>
        <authorList>
            <person name="Klenk H.-P."/>
        </authorList>
    </citation>
    <scope>NUCLEOTIDE SEQUENCE</scope>
    <source>
        <strain evidence="3">DSM 46694</strain>
    </source>
</reference>
<keyword evidence="2" id="KW-0732">Signal</keyword>
<feature type="region of interest" description="Disordered" evidence="1">
    <location>
        <begin position="36"/>
        <end position="60"/>
    </location>
</feature>
<comment type="caution">
    <text evidence="3">The sequence shown here is derived from an EMBL/GenBank/DDBJ whole genome shotgun (WGS) entry which is preliminary data.</text>
</comment>
<evidence type="ECO:0000313" key="4">
    <source>
        <dbReference type="Proteomes" id="UP001139648"/>
    </source>
</evidence>
<dbReference type="RefSeq" id="WP_253755762.1">
    <property type="nucleotide sequence ID" value="NZ_BAABKA010000006.1"/>
</dbReference>
<accession>A0A9X2K8M6</accession>
<sequence>MALRRTVIAAAVMVATAFSAEGAAATVAPPRPAVQKAQAVATAEPTQEAEPAATSTAASTTSAAEPVCVRLKGAEACVGPDGSDRPGITIEDTADDHRHPAVEYYLNGYLGTKYVIHNLGRSGEVRGNREIGRIVTFRAAVYEGGRRVKYGRWKTVRNVAKYPVKRDTRTTPAGARGKSRTCASTKAAATICFGERKTFVYACDTSADEYQARAEYFVAGDPTTRYEIHQLAGVGTCGKAEHGDLSISMYRASVFDHGRRKATRLYRYN</sequence>
<feature type="signal peptide" evidence="2">
    <location>
        <begin position="1"/>
        <end position="19"/>
    </location>
</feature>
<dbReference type="EMBL" id="JAMZEB010000002">
    <property type="protein sequence ID" value="MCP2363835.1"/>
    <property type="molecule type" value="Genomic_DNA"/>
</dbReference>
<dbReference type="AlphaFoldDB" id="A0A9X2K8M6"/>
<evidence type="ECO:0000313" key="3">
    <source>
        <dbReference type="EMBL" id="MCP2363835.1"/>
    </source>
</evidence>
<name>A0A9X2K8M6_9ACTN</name>
<evidence type="ECO:0000256" key="2">
    <source>
        <dbReference type="SAM" id="SignalP"/>
    </source>
</evidence>
<keyword evidence="4" id="KW-1185">Reference proteome</keyword>
<protein>
    <submittedName>
        <fullName evidence="3">Uncharacterized protein</fullName>
    </submittedName>
</protein>
<dbReference type="Proteomes" id="UP001139648">
    <property type="component" value="Unassembled WGS sequence"/>
</dbReference>
<organism evidence="3 4">
    <name type="scientific">Nonomuraea thailandensis</name>
    <dbReference type="NCBI Taxonomy" id="1188745"/>
    <lineage>
        <taxon>Bacteria</taxon>
        <taxon>Bacillati</taxon>
        <taxon>Actinomycetota</taxon>
        <taxon>Actinomycetes</taxon>
        <taxon>Streptosporangiales</taxon>
        <taxon>Streptosporangiaceae</taxon>
        <taxon>Nonomuraea</taxon>
    </lineage>
</organism>
<feature type="chain" id="PRO_5040809743" evidence="2">
    <location>
        <begin position="20"/>
        <end position="269"/>
    </location>
</feature>
<proteinExistence type="predicted"/>